<dbReference type="KEGG" id="xyk:GT347_22145"/>
<accession>A0A857JCH1</accession>
<dbReference type="EMBL" id="CP047650">
    <property type="protein sequence ID" value="QHJ00439.1"/>
    <property type="molecule type" value="Genomic_DNA"/>
</dbReference>
<gene>
    <name evidence="2" type="ORF">GT347_22145</name>
</gene>
<evidence type="ECO:0000313" key="3">
    <source>
        <dbReference type="Proteomes" id="UP000464787"/>
    </source>
</evidence>
<name>A0A857JCH1_9BURK</name>
<organism evidence="2 3">
    <name type="scientific">Xylophilus rhododendri</name>
    <dbReference type="NCBI Taxonomy" id="2697032"/>
    <lineage>
        <taxon>Bacteria</taxon>
        <taxon>Pseudomonadati</taxon>
        <taxon>Pseudomonadota</taxon>
        <taxon>Betaproteobacteria</taxon>
        <taxon>Burkholderiales</taxon>
        <taxon>Xylophilus</taxon>
    </lineage>
</organism>
<dbReference type="AlphaFoldDB" id="A0A857JCH1"/>
<reference evidence="2 3" key="1">
    <citation type="submission" date="2020-01" db="EMBL/GenBank/DDBJ databases">
        <title>Genome sequencing of strain KACC 21265.</title>
        <authorList>
            <person name="Heo J."/>
            <person name="Kim S.-J."/>
            <person name="Kim J.-S."/>
            <person name="Hong S.-B."/>
            <person name="Kwon S.-W."/>
        </authorList>
    </citation>
    <scope>NUCLEOTIDE SEQUENCE [LARGE SCALE GENOMIC DNA]</scope>
    <source>
        <strain evidence="2 3">KACC 21265</strain>
    </source>
</reference>
<protein>
    <submittedName>
        <fullName evidence="2">Uncharacterized protein</fullName>
    </submittedName>
</protein>
<dbReference type="RefSeq" id="WP_160554249.1">
    <property type="nucleotide sequence ID" value="NZ_CP047650.1"/>
</dbReference>
<sequence length="142" mass="15325">MSSTAGRRAWMILLARWLFVLFAIVEQASSPWHVFQRDSCVDMDWLSHWHQPTPADGQAYAGSQDEEVPLLGTASTTVGRAAIAQPDHGSYEIALAPANPQVAKAASPREAIAMRWGAGGPRAPPDSWRSLPPPPHAPPVQA</sequence>
<evidence type="ECO:0000313" key="2">
    <source>
        <dbReference type="EMBL" id="QHJ00439.1"/>
    </source>
</evidence>
<proteinExistence type="predicted"/>
<feature type="region of interest" description="Disordered" evidence="1">
    <location>
        <begin position="114"/>
        <end position="142"/>
    </location>
</feature>
<feature type="compositionally biased region" description="Pro residues" evidence="1">
    <location>
        <begin position="131"/>
        <end position="142"/>
    </location>
</feature>
<evidence type="ECO:0000256" key="1">
    <source>
        <dbReference type="SAM" id="MobiDB-lite"/>
    </source>
</evidence>
<dbReference type="Proteomes" id="UP000464787">
    <property type="component" value="Chromosome"/>
</dbReference>
<keyword evidence="3" id="KW-1185">Reference proteome</keyword>